<dbReference type="GO" id="GO:0045490">
    <property type="term" value="P:pectin catabolic process"/>
    <property type="evidence" value="ECO:0007669"/>
    <property type="project" value="TreeGrafter"/>
</dbReference>
<gene>
    <name evidence="7" type="ORF">BP6252_06171</name>
</gene>
<dbReference type="Proteomes" id="UP000256645">
    <property type="component" value="Unassembled WGS sequence"/>
</dbReference>
<dbReference type="Pfam" id="PF07745">
    <property type="entry name" value="Glyco_hydro_53"/>
    <property type="match status" value="1"/>
</dbReference>
<accession>A0A3D8RLW7</accession>
<evidence type="ECO:0000256" key="5">
    <source>
        <dbReference type="ARBA" id="ARBA00023295"/>
    </source>
</evidence>
<dbReference type="PANTHER" id="PTHR34983">
    <property type="entry name" value="ARABINOGALACTAN ENDO-BETA-1,4-GALACTANASE A"/>
    <property type="match status" value="1"/>
</dbReference>
<keyword evidence="4 6" id="KW-0378">Hydrolase</keyword>
<dbReference type="STRING" id="1849047.A0A3D8RLW7"/>
<protein>
    <recommendedName>
        <fullName evidence="3 6">Arabinogalactan endo-beta-1,4-galactanase</fullName>
        <ecNumber evidence="3 6">3.2.1.89</ecNumber>
    </recommendedName>
</protein>
<proteinExistence type="inferred from homology"/>
<evidence type="ECO:0000313" key="8">
    <source>
        <dbReference type="Proteomes" id="UP000256645"/>
    </source>
</evidence>
<dbReference type="EMBL" id="PDLM01000006">
    <property type="protein sequence ID" value="RDW75029.1"/>
    <property type="molecule type" value="Genomic_DNA"/>
</dbReference>
<keyword evidence="8" id="KW-1185">Reference proteome</keyword>
<dbReference type="InterPro" id="IPR017853">
    <property type="entry name" value="GH"/>
</dbReference>
<dbReference type="EC" id="3.2.1.89" evidence="3 6"/>
<evidence type="ECO:0000256" key="3">
    <source>
        <dbReference type="ARBA" id="ARBA00012556"/>
    </source>
</evidence>
<evidence type="ECO:0000256" key="4">
    <source>
        <dbReference type="ARBA" id="ARBA00022801"/>
    </source>
</evidence>
<dbReference type="OrthoDB" id="110914at2759"/>
<organism evidence="7 8">
    <name type="scientific">Coleophoma cylindrospora</name>
    <dbReference type="NCBI Taxonomy" id="1849047"/>
    <lineage>
        <taxon>Eukaryota</taxon>
        <taxon>Fungi</taxon>
        <taxon>Dikarya</taxon>
        <taxon>Ascomycota</taxon>
        <taxon>Pezizomycotina</taxon>
        <taxon>Leotiomycetes</taxon>
        <taxon>Helotiales</taxon>
        <taxon>Dermateaceae</taxon>
        <taxon>Coleophoma</taxon>
    </lineage>
</organism>
<reference evidence="7 8" key="1">
    <citation type="journal article" date="2018" name="IMA Fungus">
        <title>IMA Genome-F 9: Draft genome sequence of Annulohypoxylon stygium, Aspergillus mulundensis, Berkeleyomyces basicola (syn. Thielaviopsis basicola), Ceratocystis smalleyi, two Cercospora beticola strains, Coleophoma cylindrospora, Fusarium fracticaudum, Phialophora cf. hyalina, and Morchella septimelata.</title>
        <authorList>
            <person name="Wingfield B.D."/>
            <person name="Bills G.F."/>
            <person name="Dong Y."/>
            <person name="Huang W."/>
            <person name="Nel W.J."/>
            <person name="Swalarsk-Parry B.S."/>
            <person name="Vaghefi N."/>
            <person name="Wilken P.M."/>
            <person name="An Z."/>
            <person name="de Beer Z.W."/>
            <person name="De Vos L."/>
            <person name="Chen L."/>
            <person name="Duong T.A."/>
            <person name="Gao Y."/>
            <person name="Hammerbacher A."/>
            <person name="Kikkert J.R."/>
            <person name="Li Y."/>
            <person name="Li H."/>
            <person name="Li K."/>
            <person name="Li Q."/>
            <person name="Liu X."/>
            <person name="Ma X."/>
            <person name="Naidoo K."/>
            <person name="Pethybridge S.J."/>
            <person name="Sun J."/>
            <person name="Steenkamp E.T."/>
            <person name="van der Nest M.A."/>
            <person name="van Wyk S."/>
            <person name="Wingfield M.J."/>
            <person name="Xiong C."/>
            <person name="Yue Q."/>
            <person name="Zhang X."/>
        </authorList>
    </citation>
    <scope>NUCLEOTIDE SEQUENCE [LARGE SCALE GENOMIC DNA]</scope>
    <source>
        <strain evidence="7 8">BP6252</strain>
    </source>
</reference>
<keyword evidence="5 6" id="KW-0326">Glycosidase</keyword>
<comment type="similarity">
    <text evidence="2 6">Belongs to the glycosyl hydrolase 53 family.</text>
</comment>
<dbReference type="SUPFAM" id="SSF51445">
    <property type="entry name" value="(Trans)glycosidases"/>
    <property type="match status" value="1"/>
</dbReference>
<dbReference type="AlphaFoldDB" id="A0A3D8RLW7"/>
<evidence type="ECO:0000256" key="2">
    <source>
        <dbReference type="ARBA" id="ARBA00010687"/>
    </source>
</evidence>
<comment type="caution">
    <text evidence="7">The sequence shown here is derived from an EMBL/GenBank/DDBJ whole genome shotgun (WGS) entry which is preliminary data.</text>
</comment>
<dbReference type="PANTHER" id="PTHR34983:SF1">
    <property type="entry name" value="ARABINOGALACTAN ENDO-BETA-1,4-GALACTANASE A"/>
    <property type="match status" value="1"/>
</dbReference>
<sequence length="345" mass="38747">MLEDGGNTFKDSFRHNATRPAEDILGDGGMNTVRLRIWVNPVGGTYGLDYNIELARRFQRKGYKIYLDFHFSDSWADPNKQPPPAAWPTSLGPLSSTLRSYVRDTLISFQDAGVQLNLVALGNEIRHGMLWPTGYADVDVEPWSATIQNFSNLATLWKAGRAGVNDAIKQGVTKPQVMIHIDNGWNLTLQQRWYDAMTANGVQTSDWDVFGFSFYPFYGTSATFENLRTTLNWLAHKYKKPLQVVETDYPAICNGEYNPIPESSEPEIPYSVAGQTIWTDDVIDVVRAVPFGLGVGVHYWEPAWLNNTSLGSDCEDAILFRADYSNYPNTIGYSRSSVNLFNVTT</sequence>
<evidence type="ECO:0000256" key="1">
    <source>
        <dbReference type="ARBA" id="ARBA00001695"/>
    </source>
</evidence>
<evidence type="ECO:0000313" key="7">
    <source>
        <dbReference type="EMBL" id="RDW75029.1"/>
    </source>
</evidence>
<dbReference type="GO" id="GO:0031218">
    <property type="term" value="F:arabinogalactan endo-1,4-beta-galactosidase activity"/>
    <property type="evidence" value="ECO:0007669"/>
    <property type="project" value="UniProtKB-EC"/>
</dbReference>
<name>A0A3D8RLW7_9HELO</name>
<dbReference type="Gene3D" id="3.20.20.80">
    <property type="entry name" value="Glycosidases"/>
    <property type="match status" value="1"/>
</dbReference>
<dbReference type="GO" id="GO:0015926">
    <property type="term" value="F:glucosidase activity"/>
    <property type="evidence" value="ECO:0007669"/>
    <property type="project" value="InterPro"/>
</dbReference>
<comment type="catalytic activity">
    <reaction evidence="1 6">
        <text>The enzyme specifically hydrolyzes (1-&gt;4)-beta-D-galactosidic linkages in type I arabinogalactans.</text>
        <dbReference type="EC" id="3.2.1.89"/>
    </reaction>
</comment>
<dbReference type="InterPro" id="IPR011683">
    <property type="entry name" value="Glyco_hydro_53"/>
</dbReference>
<evidence type="ECO:0000256" key="6">
    <source>
        <dbReference type="RuleBase" id="RU361192"/>
    </source>
</evidence>